<evidence type="ECO:0008006" key="3">
    <source>
        <dbReference type="Google" id="ProtNLM"/>
    </source>
</evidence>
<name>A0A6A4ZWP0_APHAT</name>
<proteinExistence type="predicted"/>
<protein>
    <recommendedName>
        <fullName evidence="3">Reverse transcriptase Ty1/copia-type domain-containing protein</fullName>
    </recommendedName>
</protein>
<dbReference type="EMBL" id="VJMI01017418">
    <property type="protein sequence ID" value="KAF0713812.1"/>
    <property type="molecule type" value="Genomic_DNA"/>
</dbReference>
<organism evidence="1 2">
    <name type="scientific">Aphanomyces astaci</name>
    <name type="common">Crayfish plague agent</name>
    <dbReference type="NCBI Taxonomy" id="112090"/>
    <lineage>
        <taxon>Eukaryota</taxon>
        <taxon>Sar</taxon>
        <taxon>Stramenopiles</taxon>
        <taxon>Oomycota</taxon>
        <taxon>Saprolegniomycetes</taxon>
        <taxon>Saprolegniales</taxon>
        <taxon>Verrucalvaceae</taxon>
        <taxon>Aphanomyces</taxon>
    </lineage>
</organism>
<reference evidence="1 2" key="1">
    <citation type="submission" date="2019-06" db="EMBL/GenBank/DDBJ databases">
        <title>Genomics analysis of Aphanomyces spp. identifies a new class of oomycete effector associated with host adaptation.</title>
        <authorList>
            <person name="Gaulin E."/>
        </authorList>
    </citation>
    <scope>NUCLEOTIDE SEQUENCE [LARGE SCALE GENOMIC DNA]</scope>
    <source>
        <strain evidence="1 2">E</strain>
    </source>
</reference>
<dbReference type="PANTHER" id="PTHR11439">
    <property type="entry name" value="GAG-POL-RELATED RETROTRANSPOSON"/>
    <property type="match status" value="1"/>
</dbReference>
<dbReference type="Proteomes" id="UP000469452">
    <property type="component" value="Unassembled WGS sequence"/>
</dbReference>
<accession>A0A6A4ZWP0</accession>
<dbReference type="CDD" id="cd09272">
    <property type="entry name" value="RNase_HI_RT_Ty1"/>
    <property type="match status" value="1"/>
</dbReference>
<dbReference type="PANTHER" id="PTHR11439:SF483">
    <property type="entry name" value="PEPTIDE SYNTHASE GLIP-LIKE, PUTATIVE (AFU_ORTHOLOGUE AFUA_3G12920)-RELATED"/>
    <property type="match status" value="1"/>
</dbReference>
<gene>
    <name evidence="1" type="ORF">AaE_011702</name>
</gene>
<dbReference type="AlphaFoldDB" id="A0A6A4ZWP0"/>
<evidence type="ECO:0000313" key="2">
    <source>
        <dbReference type="Proteomes" id="UP000469452"/>
    </source>
</evidence>
<comment type="caution">
    <text evidence="1">The sequence shown here is derived from an EMBL/GenBank/DDBJ whole genome shotgun (WGS) entry which is preliminary data.</text>
</comment>
<sequence>MGITDRGDNMTLVGFGDASWATKPDRKSTTGFVWLVCGGAVSWKSVKQRIVALSTCESEYVAAAEATKDGLWLRGLLDDIGETQATSTLFCDNKAAIVTAQNDSTSDRSKHIAVRHHFIRDVISGGALKMAHVGTADMFADVLTKVSTRHAIEKFRNDVMSNGENSISANHIKRDMKKMKLLANIDQEQAATFGKKK</sequence>
<evidence type="ECO:0000313" key="1">
    <source>
        <dbReference type="EMBL" id="KAF0713812.1"/>
    </source>
</evidence>